<feature type="domain" description="Large ribosomal subunit protein bL12 oligomerization" evidence="6">
    <location>
        <begin position="62"/>
        <end position="109"/>
    </location>
</feature>
<evidence type="ECO:0000259" key="5">
    <source>
        <dbReference type="Pfam" id="PF00542"/>
    </source>
</evidence>
<dbReference type="SUPFAM" id="SSF48300">
    <property type="entry name" value="Ribosomal protein L7/12, oligomerisation (N-terminal) domain"/>
    <property type="match status" value="1"/>
</dbReference>
<dbReference type="PANTHER" id="PTHR45987:SF4">
    <property type="entry name" value="LARGE RIBOSOMAL SUBUNIT PROTEIN BL12M"/>
    <property type="match status" value="1"/>
</dbReference>
<evidence type="ECO:0008006" key="9">
    <source>
        <dbReference type="Google" id="ProtNLM"/>
    </source>
</evidence>
<dbReference type="InterPro" id="IPR014719">
    <property type="entry name" value="Ribosomal_bL12_C/ClpS-like"/>
</dbReference>
<dbReference type="InterPro" id="IPR008932">
    <property type="entry name" value="Ribosomal_bL12_oligo"/>
</dbReference>
<evidence type="ECO:0000313" key="8">
    <source>
        <dbReference type="Proteomes" id="UP001556367"/>
    </source>
</evidence>
<protein>
    <recommendedName>
        <fullName evidence="9">ClpS-like protein</fullName>
    </recommendedName>
</protein>
<reference evidence="8" key="1">
    <citation type="submission" date="2024-06" db="EMBL/GenBank/DDBJ databases">
        <title>Multi-omics analyses provide insights into the biosynthesis of the anticancer antibiotic pleurotin in Hohenbuehelia grisea.</title>
        <authorList>
            <person name="Weaver J.A."/>
            <person name="Alberti F."/>
        </authorList>
    </citation>
    <scope>NUCLEOTIDE SEQUENCE [LARGE SCALE GENOMIC DNA]</scope>
    <source>
        <strain evidence="8">T-177</strain>
    </source>
</reference>
<name>A0ABR3J0U2_9AGAR</name>
<evidence type="ECO:0000256" key="4">
    <source>
        <dbReference type="SAM" id="MobiDB-lite"/>
    </source>
</evidence>
<dbReference type="InterPro" id="IPR000206">
    <property type="entry name" value="Ribosomal_bL12"/>
</dbReference>
<comment type="caution">
    <text evidence="7">The sequence shown here is derived from an EMBL/GenBank/DDBJ whole genome shotgun (WGS) entry which is preliminary data.</text>
</comment>
<dbReference type="Pfam" id="PF16320">
    <property type="entry name" value="Ribosomal_L12_N"/>
    <property type="match status" value="1"/>
</dbReference>
<keyword evidence="3" id="KW-0687">Ribonucleoprotein</keyword>
<dbReference type="HAMAP" id="MF_00368">
    <property type="entry name" value="Ribosomal_bL12"/>
    <property type="match status" value="1"/>
</dbReference>
<dbReference type="Pfam" id="PF00542">
    <property type="entry name" value="Ribosomal_L12"/>
    <property type="match status" value="1"/>
</dbReference>
<keyword evidence="8" id="KW-1185">Reference proteome</keyword>
<gene>
    <name evidence="7" type="ORF">HGRIS_009254</name>
</gene>
<dbReference type="EMBL" id="JASNQZ010000012">
    <property type="protein sequence ID" value="KAL0949176.1"/>
    <property type="molecule type" value="Genomic_DNA"/>
</dbReference>
<evidence type="ECO:0000256" key="2">
    <source>
        <dbReference type="ARBA" id="ARBA00022980"/>
    </source>
</evidence>
<feature type="domain" description="Large ribosomal subunit protein bL12 C-terminal" evidence="5">
    <location>
        <begin position="124"/>
        <end position="191"/>
    </location>
</feature>
<dbReference type="InterPro" id="IPR036235">
    <property type="entry name" value="Ribosomal_bL12_oligo_N_sf"/>
</dbReference>
<dbReference type="PANTHER" id="PTHR45987">
    <property type="entry name" value="39S RIBOSOMAL PROTEIN L12"/>
    <property type="match status" value="1"/>
</dbReference>
<feature type="region of interest" description="Disordered" evidence="4">
    <location>
        <begin position="41"/>
        <end position="62"/>
    </location>
</feature>
<comment type="similarity">
    <text evidence="1">Belongs to the bacterial ribosomal protein bL12 family.</text>
</comment>
<sequence>MASHCTRTLRLLTRRSGPSTIQCARRPEFSRYFAAAAPEASSAASSSAPPPPAAPKTSNDPTINRIVDDISGLTLLQASDLVTLLKTRLNIQEIAMPSAAPAAAPVAAAEEAPVEEKPKEKTIFNVMLESFDASAKAKIIREVKALVPNLTLIDAKKFVESLPKPLKENMPKEDADKLKEKFEALGAVVKLD</sequence>
<accession>A0ABR3J0U2</accession>
<dbReference type="Proteomes" id="UP001556367">
    <property type="component" value="Unassembled WGS sequence"/>
</dbReference>
<evidence type="ECO:0000259" key="6">
    <source>
        <dbReference type="Pfam" id="PF16320"/>
    </source>
</evidence>
<dbReference type="Gene3D" id="1.20.5.710">
    <property type="entry name" value="Single helix bin"/>
    <property type="match status" value="1"/>
</dbReference>
<organism evidence="7 8">
    <name type="scientific">Hohenbuehelia grisea</name>
    <dbReference type="NCBI Taxonomy" id="104357"/>
    <lineage>
        <taxon>Eukaryota</taxon>
        <taxon>Fungi</taxon>
        <taxon>Dikarya</taxon>
        <taxon>Basidiomycota</taxon>
        <taxon>Agaricomycotina</taxon>
        <taxon>Agaricomycetes</taxon>
        <taxon>Agaricomycetidae</taxon>
        <taxon>Agaricales</taxon>
        <taxon>Pleurotineae</taxon>
        <taxon>Pleurotaceae</taxon>
        <taxon>Hohenbuehelia</taxon>
    </lineage>
</organism>
<proteinExistence type="inferred from homology"/>
<dbReference type="InterPro" id="IPR013823">
    <property type="entry name" value="Ribosomal_bL12_C"/>
</dbReference>
<evidence type="ECO:0000256" key="3">
    <source>
        <dbReference type="ARBA" id="ARBA00023274"/>
    </source>
</evidence>
<evidence type="ECO:0000256" key="1">
    <source>
        <dbReference type="ARBA" id="ARBA00007197"/>
    </source>
</evidence>
<dbReference type="SUPFAM" id="SSF54736">
    <property type="entry name" value="ClpS-like"/>
    <property type="match status" value="1"/>
</dbReference>
<keyword evidence="2" id="KW-0689">Ribosomal protein</keyword>
<evidence type="ECO:0000313" key="7">
    <source>
        <dbReference type="EMBL" id="KAL0949176.1"/>
    </source>
</evidence>
<dbReference type="Gene3D" id="3.30.1390.10">
    <property type="match status" value="1"/>
</dbReference>